<feature type="domain" description="HTH tetR-type" evidence="5">
    <location>
        <begin position="12"/>
        <end position="72"/>
    </location>
</feature>
<name>A0A6G9YA35_9NOCA</name>
<dbReference type="AlphaFoldDB" id="A0A6G9YA35"/>
<dbReference type="EMBL" id="CP046172">
    <property type="protein sequence ID" value="QIS10089.1"/>
    <property type="molecule type" value="Genomic_DNA"/>
</dbReference>
<protein>
    <submittedName>
        <fullName evidence="6">TetR family transcriptional regulator</fullName>
    </submittedName>
</protein>
<dbReference type="InterPro" id="IPR050109">
    <property type="entry name" value="HTH-type_TetR-like_transc_reg"/>
</dbReference>
<dbReference type="PROSITE" id="PS50977">
    <property type="entry name" value="HTH_TETR_2"/>
    <property type="match status" value="1"/>
</dbReference>
<dbReference type="Proteomes" id="UP000503540">
    <property type="component" value="Chromosome"/>
</dbReference>
<dbReference type="RefSeq" id="WP_167473117.1">
    <property type="nucleotide sequence ID" value="NZ_CP046172.1"/>
</dbReference>
<dbReference type="GO" id="GO:0003700">
    <property type="term" value="F:DNA-binding transcription factor activity"/>
    <property type="evidence" value="ECO:0007669"/>
    <property type="project" value="TreeGrafter"/>
</dbReference>
<evidence type="ECO:0000313" key="6">
    <source>
        <dbReference type="EMBL" id="QIS10089.1"/>
    </source>
</evidence>
<dbReference type="InterPro" id="IPR036271">
    <property type="entry name" value="Tet_transcr_reg_TetR-rel_C_sf"/>
</dbReference>
<dbReference type="PANTHER" id="PTHR30055:SF151">
    <property type="entry name" value="TRANSCRIPTIONAL REGULATORY PROTEIN"/>
    <property type="match status" value="1"/>
</dbReference>
<gene>
    <name evidence="6" type="ORF">F5544_10970</name>
</gene>
<dbReference type="InterPro" id="IPR001647">
    <property type="entry name" value="HTH_TetR"/>
</dbReference>
<evidence type="ECO:0000256" key="3">
    <source>
        <dbReference type="ARBA" id="ARBA00023163"/>
    </source>
</evidence>
<keyword evidence="7" id="KW-1185">Reference proteome</keyword>
<feature type="DNA-binding region" description="H-T-H motif" evidence="4">
    <location>
        <begin position="35"/>
        <end position="54"/>
    </location>
</feature>
<dbReference type="InterPro" id="IPR009057">
    <property type="entry name" value="Homeodomain-like_sf"/>
</dbReference>
<organism evidence="6 7">
    <name type="scientific">Nocardia arthritidis</name>
    <dbReference type="NCBI Taxonomy" id="228602"/>
    <lineage>
        <taxon>Bacteria</taxon>
        <taxon>Bacillati</taxon>
        <taxon>Actinomycetota</taxon>
        <taxon>Actinomycetes</taxon>
        <taxon>Mycobacteriales</taxon>
        <taxon>Nocardiaceae</taxon>
        <taxon>Nocardia</taxon>
    </lineage>
</organism>
<reference evidence="6 7" key="1">
    <citation type="journal article" date="2019" name="ACS Chem. Biol.">
        <title>Identification and Mobilization of a Cryptic Antibiotic Biosynthesis Gene Locus from a Human-Pathogenic Nocardia Isolate.</title>
        <authorList>
            <person name="Herisse M."/>
            <person name="Ishida K."/>
            <person name="Porter J.L."/>
            <person name="Howden B."/>
            <person name="Hertweck C."/>
            <person name="Stinear T.P."/>
            <person name="Pidot S.J."/>
        </authorList>
    </citation>
    <scope>NUCLEOTIDE SEQUENCE [LARGE SCALE GENOMIC DNA]</scope>
    <source>
        <strain evidence="6 7">AUSMDU00012717</strain>
    </source>
</reference>
<sequence length="235" mass="25495">MSKGSRRAYRTGLSHDLIIDAAVALTVERGLDGWSMRDLVARLDTSLSVIYHHVGDQERVRAAVVERVYAQMDLAIGEPNWRRLLHGVLTAMIDHLAEYPGVAAWLMRNGPQSEQLVPLLDAGMTRMLEAGWGEEAAAAYSVAFNSCLGLIALADQHVVGGGPDAGLPGLREMLGSHPSAGAGAEQMRRMVERFTGPDTERAAAHREYCRYALDRVLDGLELRLNQLTNAGIGAP</sequence>
<dbReference type="SUPFAM" id="SSF46689">
    <property type="entry name" value="Homeodomain-like"/>
    <property type="match status" value="1"/>
</dbReference>
<accession>A0A6G9YA35</accession>
<keyword evidence="2 4" id="KW-0238">DNA-binding</keyword>
<evidence type="ECO:0000313" key="7">
    <source>
        <dbReference type="Proteomes" id="UP000503540"/>
    </source>
</evidence>
<dbReference type="PANTHER" id="PTHR30055">
    <property type="entry name" value="HTH-TYPE TRANSCRIPTIONAL REGULATOR RUTR"/>
    <property type="match status" value="1"/>
</dbReference>
<dbReference type="KEGG" id="nah:F5544_10970"/>
<evidence type="ECO:0000259" key="5">
    <source>
        <dbReference type="PROSITE" id="PS50977"/>
    </source>
</evidence>
<evidence type="ECO:0000256" key="1">
    <source>
        <dbReference type="ARBA" id="ARBA00023015"/>
    </source>
</evidence>
<dbReference type="Pfam" id="PF00440">
    <property type="entry name" value="TetR_N"/>
    <property type="match status" value="1"/>
</dbReference>
<dbReference type="GO" id="GO:0000976">
    <property type="term" value="F:transcription cis-regulatory region binding"/>
    <property type="evidence" value="ECO:0007669"/>
    <property type="project" value="TreeGrafter"/>
</dbReference>
<evidence type="ECO:0000256" key="4">
    <source>
        <dbReference type="PROSITE-ProRule" id="PRU00335"/>
    </source>
</evidence>
<keyword evidence="3" id="KW-0804">Transcription</keyword>
<keyword evidence="1" id="KW-0805">Transcription regulation</keyword>
<proteinExistence type="predicted"/>
<evidence type="ECO:0000256" key="2">
    <source>
        <dbReference type="ARBA" id="ARBA00023125"/>
    </source>
</evidence>
<dbReference type="Gene3D" id="1.10.357.10">
    <property type="entry name" value="Tetracycline Repressor, domain 2"/>
    <property type="match status" value="1"/>
</dbReference>
<dbReference type="SUPFAM" id="SSF48498">
    <property type="entry name" value="Tetracyclin repressor-like, C-terminal domain"/>
    <property type="match status" value="1"/>
</dbReference>